<dbReference type="AlphaFoldDB" id="A0A7S9ILA5"/>
<reference evidence="2 3" key="1">
    <citation type="journal article" date="2020" name="Nat. Commun.">
        <title>The structures of two archaeal type IV pili illuminate evolutionary relationships.</title>
        <authorList>
            <person name="Wang F."/>
            <person name="Baquero D.P."/>
            <person name="Su Z."/>
            <person name="Beltran L.C."/>
            <person name="Prangishvili D."/>
            <person name="Krupovic M."/>
            <person name="Egelman E.H."/>
        </authorList>
    </citation>
    <scope>NUCLEOTIDE SEQUENCE [LARGE SCALE GENOMIC DNA]</scope>
    <source>
        <strain evidence="2 3">POZ149</strain>
    </source>
</reference>
<feature type="transmembrane region" description="Helical" evidence="1">
    <location>
        <begin position="81"/>
        <end position="101"/>
    </location>
</feature>
<dbReference type="Proteomes" id="UP000594632">
    <property type="component" value="Chromosome"/>
</dbReference>
<gene>
    <name evidence="2" type="ORF">HFC64_06995</name>
</gene>
<accession>A0A7S9ILA5</accession>
<protein>
    <submittedName>
        <fullName evidence="2">Uncharacterized protein</fullName>
    </submittedName>
</protein>
<dbReference type="EMBL" id="CP050869">
    <property type="protein sequence ID" value="QPG51275.1"/>
    <property type="molecule type" value="Genomic_DNA"/>
</dbReference>
<feature type="transmembrane region" description="Helical" evidence="1">
    <location>
        <begin position="15"/>
        <end position="38"/>
    </location>
</feature>
<feature type="transmembrane region" description="Helical" evidence="1">
    <location>
        <begin position="108"/>
        <end position="129"/>
    </location>
</feature>
<proteinExistence type="predicted"/>
<feature type="transmembrane region" description="Helical" evidence="1">
    <location>
        <begin position="50"/>
        <end position="69"/>
    </location>
</feature>
<evidence type="ECO:0000256" key="1">
    <source>
        <dbReference type="SAM" id="Phobius"/>
    </source>
</evidence>
<keyword evidence="1" id="KW-0812">Transmembrane</keyword>
<feature type="transmembrane region" description="Helical" evidence="1">
    <location>
        <begin position="149"/>
        <end position="166"/>
    </location>
</feature>
<keyword evidence="1" id="KW-1133">Transmembrane helix</keyword>
<organism evidence="2 3">
    <name type="scientific">Saccharolobus solfataricus</name>
    <name type="common">Sulfolobus solfataricus</name>
    <dbReference type="NCBI Taxonomy" id="2287"/>
    <lineage>
        <taxon>Archaea</taxon>
        <taxon>Thermoproteota</taxon>
        <taxon>Thermoprotei</taxon>
        <taxon>Sulfolobales</taxon>
        <taxon>Sulfolobaceae</taxon>
        <taxon>Saccharolobus</taxon>
    </lineage>
</organism>
<evidence type="ECO:0000313" key="3">
    <source>
        <dbReference type="Proteomes" id="UP000594632"/>
    </source>
</evidence>
<sequence length="172" mass="19441">MFGNGKLYSLSYVDYVSLLYLVTGNYTHYLMLITILNVSKNFAIINMTEISHNITLSYVVAYPIFLLYIPNVTQQSIVTQFEGISTTIVNILNFTIYVDVYNSIVVHYIGNGINVTLIGATIPLGPGVYKPIPSYILGHQRTGSTVEEYEIFLLTIVLVVSFYVIFERMNKK</sequence>
<evidence type="ECO:0000313" key="2">
    <source>
        <dbReference type="EMBL" id="QPG51275.1"/>
    </source>
</evidence>
<keyword evidence="1" id="KW-0472">Membrane</keyword>
<name>A0A7S9ILA5_SACSO</name>